<gene>
    <name evidence="1" type="ORF">FQP85_22140</name>
</gene>
<sequence length="64" mass="6923">MIQISKVGMPKACISCQKFTCKGFALNENGKKAKYGSCSKLNKSVFAVEVCSNYKQEPDAEVAA</sequence>
<comment type="caution">
    <text evidence="1">The sequence shown here is derived from an EMBL/GenBank/DDBJ whole genome shotgun (WGS) entry which is preliminary data.</text>
</comment>
<proteinExistence type="predicted"/>
<evidence type="ECO:0000313" key="1">
    <source>
        <dbReference type="EMBL" id="TVU79894.1"/>
    </source>
</evidence>
<evidence type="ECO:0000313" key="2">
    <source>
        <dbReference type="Proteomes" id="UP000317938"/>
    </source>
</evidence>
<dbReference type="EMBL" id="VNFF01000034">
    <property type="protein sequence ID" value="TVU79894.1"/>
    <property type="molecule type" value="Genomic_DNA"/>
</dbReference>
<name>A0ABY3F7H1_9GAMM</name>
<dbReference type="Proteomes" id="UP000317938">
    <property type="component" value="Unassembled WGS sequence"/>
</dbReference>
<protein>
    <submittedName>
        <fullName evidence="1">Uncharacterized protein</fullName>
    </submittedName>
</protein>
<reference evidence="1 2" key="1">
    <citation type="submission" date="2019-07" db="EMBL/GenBank/DDBJ databases">
        <title>Diversity of Bacteria from Kongsfjorden, Arctic.</title>
        <authorList>
            <person name="Yu Y."/>
        </authorList>
    </citation>
    <scope>NUCLEOTIDE SEQUENCE [LARGE SCALE GENOMIC DNA]</scope>
    <source>
        <strain evidence="1 2">SM1927</strain>
    </source>
</reference>
<accession>A0ABY3F7H1</accession>
<dbReference type="RefSeq" id="WP_145242669.1">
    <property type="nucleotide sequence ID" value="NZ_VNFF01000034.1"/>
</dbReference>
<keyword evidence="2" id="KW-1185">Reference proteome</keyword>
<organism evidence="1 2">
    <name type="scientific">Pseudoalteromonas neustonica</name>
    <dbReference type="NCBI Taxonomy" id="1840331"/>
    <lineage>
        <taxon>Bacteria</taxon>
        <taxon>Pseudomonadati</taxon>
        <taxon>Pseudomonadota</taxon>
        <taxon>Gammaproteobacteria</taxon>
        <taxon>Alteromonadales</taxon>
        <taxon>Pseudoalteromonadaceae</taxon>
        <taxon>Pseudoalteromonas</taxon>
    </lineage>
</organism>